<dbReference type="Gene3D" id="3.30.200.20">
    <property type="entry name" value="Phosphorylase Kinase, domain 1"/>
    <property type="match status" value="1"/>
</dbReference>
<dbReference type="InterPro" id="IPR011009">
    <property type="entry name" value="Kinase-like_dom_sf"/>
</dbReference>
<dbReference type="InterPro" id="IPR000306">
    <property type="entry name" value="Znf_FYVE"/>
</dbReference>
<evidence type="ECO:0000256" key="14">
    <source>
        <dbReference type="ARBA" id="ARBA00022840"/>
    </source>
</evidence>
<dbReference type="InterPro" id="IPR003595">
    <property type="entry name" value="Tyr_Pase_cat"/>
</dbReference>
<comment type="catalytic activity">
    <reaction evidence="22">
        <text>L-threonyl-[protein] + ATP = O-phospho-L-threonyl-[protein] + ADP + H(+)</text>
        <dbReference type="Rhea" id="RHEA:46608"/>
        <dbReference type="Rhea" id="RHEA-COMP:11060"/>
        <dbReference type="Rhea" id="RHEA-COMP:11605"/>
        <dbReference type="ChEBI" id="CHEBI:15378"/>
        <dbReference type="ChEBI" id="CHEBI:30013"/>
        <dbReference type="ChEBI" id="CHEBI:30616"/>
        <dbReference type="ChEBI" id="CHEBI:61977"/>
        <dbReference type="ChEBI" id="CHEBI:456216"/>
        <dbReference type="EC" id="2.7.11.1"/>
    </reaction>
</comment>
<keyword evidence="9" id="KW-0479">Metal-binding</keyword>
<comment type="similarity">
    <text evidence="3">Belongs to the protein-tyrosine phosphatase family. Non-receptor class myotubularin subfamily.</text>
</comment>
<dbReference type="PANTHER" id="PTHR47167">
    <property type="entry name" value="SERINE/THREONINE-PROTEIN KINASE TAO1-LIKE PROTEIN"/>
    <property type="match status" value="1"/>
</dbReference>
<evidence type="ECO:0000256" key="16">
    <source>
        <dbReference type="ARBA" id="ARBA00023054"/>
    </source>
</evidence>
<feature type="compositionally biased region" description="Basic and acidic residues" evidence="27">
    <location>
        <begin position="2778"/>
        <end position="2809"/>
    </location>
</feature>
<proteinExistence type="inferred from homology"/>
<dbReference type="GO" id="GO:0006629">
    <property type="term" value="P:lipid metabolic process"/>
    <property type="evidence" value="ECO:0007669"/>
    <property type="project" value="UniProtKB-KW"/>
</dbReference>
<dbReference type="CDD" id="cd05833">
    <property type="entry name" value="Ribosomal_P2"/>
    <property type="match status" value="1"/>
</dbReference>
<dbReference type="InterPro" id="IPR027534">
    <property type="entry name" value="Ribosomal_P1/P2"/>
</dbReference>
<dbReference type="PROSITE" id="PS50003">
    <property type="entry name" value="PH_DOMAIN"/>
    <property type="match status" value="1"/>
</dbReference>
<comment type="similarity">
    <text evidence="4">Belongs to the protein kinase superfamily. STE Ser/Thr protein kinase family. STE20 subfamily.</text>
</comment>
<evidence type="ECO:0000259" key="31">
    <source>
        <dbReference type="PROSITE" id="PS51339"/>
    </source>
</evidence>
<dbReference type="PROSITE" id="PS51339">
    <property type="entry name" value="PPASE_MYOTUBULARIN"/>
    <property type="match status" value="1"/>
</dbReference>
<dbReference type="Gene3D" id="3.30.40.10">
    <property type="entry name" value="Zinc/RING finger domain, C3HC4 (zinc finger)"/>
    <property type="match status" value="1"/>
</dbReference>
<dbReference type="HAMAP" id="MF_01478">
    <property type="entry name" value="Ribosomal_L12_arch"/>
    <property type="match status" value="1"/>
</dbReference>
<dbReference type="SMART" id="SM00064">
    <property type="entry name" value="FYVE"/>
    <property type="match status" value="1"/>
</dbReference>
<feature type="region of interest" description="Disordered" evidence="27">
    <location>
        <begin position="2770"/>
        <end position="2809"/>
    </location>
</feature>
<evidence type="ECO:0000259" key="28">
    <source>
        <dbReference type="PROSITE" id="PS50003"/>
    </source>
</evidence>
<dbReference type="GO" id="GO:0052629">
    <property type="term" value="F:phosphatidylinositol-3,5-bisphosphate 3-phosphatase activity"/>
    <property type="evidence" value="ECO:0007669"/>
    <property type="project" value="UniProtKB-EC"/>
</dbReference>
<keyword evidence="17" id="KW-0443">Lipid metabolism</keyword>
<protein>
    <recommendedName>
        <fullName evidence="20">Large ribosomal subunit protein P2</fullName>
        <ecNumber evidence="5">2.7.11.1</ecNumber>
        <ecNumber evidence="6">3.1.3.95</ecNumber>
    </recommendedName>
    <alternativeName>
        <fullName evidence="21">60S acidic ribosomal protein P2</fullName>
    </alternativeName>
    <alternativeName>
        <fullName evidence="19">Phosphatidylinositol-3,5-bisphosphate 3-phosphatase</fullName>
    </alternativeName>
</protein>
<evidence type="ECO:0000256" key="21">
    <source>
        <dbReference type="ARBA" id="ARBA00035443"/>
    </source>
</evidence>
<feature type="compositionally biased region" description="Acidic residues" evidence="27">
    <location>
        <begin position="2583"/>
        <end position="2593"/>
    </location>
</feature>
<evidence type="ECO:0000256" key="6">
    <source>
        <dbReference type="ARBA" id="ARBA00012903"/>
    </source>
</evidence>
<dbReference type="SMART" id="SM00404">
    <property type="entry name" value="PTPc_motif"/>
    <property type="match status" value="1"/>
</dbReference>
<feature type="domain" description="PH" evidence="28">
    <location>
        <begin position="326"/>
        <end position="423"/>
    </location>
</feature>
<evidence type="ECO:0000256" key="17">
    <source>
        <dbReference type="ARBA" id="ARBA00023098"/>
    </source>
</evidence>
<feature type="compositionally biased region" description="Low complexity" evidence="27">
    <location>
        <begin position="3132"/>
        <end position="3150"/>
    </location>
</feature>
<feature type="compositionally biased region" description="Low complexity" evidence="27">
    <location>
        <begin position="2597"/>
        <end position="2625"/>
    </location>
</feature>
<feature type="region of interest" description="Disordered" evidence="27">
    <location>
        <begin position="2581"/>
        <end position="2635"/>
    </location>
</feature>
<dbReference type="FunFam" id="1.10.10.1410:FF:000002">
    <property type="entry name" value="60S acidic ribosomal protein P2"/>
    <property type="match status" value="1"/>
</dbReference>
<evidence type="ECO:0000256" key="10">
    <source>
        <dbReference type="ARBA" id="ARBA00022741"/>
    </source>
</evidence>
<dbReference type="Gene3D" id="1.10.510.10">
    <property type="entry name" value="Transferase(Phosphotransferase) domain 1"/>
    <property type="match status" value="1"/>
</dbReference>
<evidence type="ECO:0000256" key="12">
    <source>
        <dbReference type="ARBA" id="ARBA00022777"/>
    </source>
</evidence>
<dbReference type="SUPFAM" id="SSF50729">
    <property type="entry name" value="PH domain-like"/>
    <property type="match status" value="2"/>
</dbReference>
<dbReference type="Pfam" id="PF00069">
    <property type="entry name" value="Pkinase"/>
    <property type="match status" value="1"/>
</dbReference>
<dbReference type="SMART" id="SM00233">
    <property type="entry name" value="PH"/>
    <property type="match status" value="1"/>
</dbReference>
<evidence type="ECO:0000256" key="13">
    <source>
        <dbReference type="ARBA" id="ARBA00022833"/>
    </source>
</evidence>
<evidence type="ECO:0000256" key="1">
    <source>
        <dbReference type="ARBA" id="ARBA00003362"/>
    </source>
</evidence>
<dbReference type="Gene3D" id="2.30.29.30">
    <property type="entry name" value="Pleckstrin-homology domain (PH domain)/Phosphotyrosine-binding domain (PTB)"/>
    <property type="match status" value="1"/>
</dbReference>
<evidence type="ECO:0000256" key="25">
    <source>
        <dbReference type="PROSITE-ProRule" id="PRU10141"/>
    </source>
</evidence>
<dbReference type="CDD" id="cd06607">
    <property type="entry name" value="STKc_TAO"/>
    <property type="match status" value="1"/>
</dbReference>
<evidence type="ECO:0000256" key="26">
    <source>
        <dbReference type="SAM" id="Coils"/>
    </source>
</evidence>
<dbReference type="InterPro" id="IPR017441">
    <property type="entry name" value="Protein_kinase_ATP_BS"/>
</dbReference>
<dbReference type="Gene3D" id="1.10.10.1410">
    <property type="match status" value="1"/>
</dbReference>
<dbReference type="InterPro" id="IPR029021">
    <property type="entry name" value="Prot-tyrosine_phosphatase-like"/>
</dbReference>
<name>T1J5D9_STRMM</name>
<evidence type="ECO:0000256" key="2">
    <source>
        <dbReference type="ARBA" id="ARBA00005436"/>
    </source>
</evidence>
<dbReference type="HOGENOM" id="CLU_225635_0_0_1"/>
<organism evidence="32 33">
    <name type="scientific">Strigamia maritima</name>
    <name type="common">European centipede</name>
    <name type="synonym">Geophilus maritimus</name>
    <dbReference type="NCBI Taxonomy" id="126957"/>
    <lineage>
        <taxon>Eukaryota</taxon>
        <taxon>Metazoa</taxon>
        <taxon>Ecdysozoa</taxon>
        <taxon>Arthropoda</taxon>
        <taxon>Myriapoda</taxon>
        <taxon>Chilopoda</taxon>
        <taxon>Pleurostigmophora</taxon>
        <taxon>Geophilomorpha</taxon>
        <taxon>Linotaeniidae</taxon>
        <taxon>Strigamia</taxon>
    </lineage>
</organism>
<comment type="catalytic activity">
    <reaction evidence="23">
        <text>L-seryl-[protein] + ATP = O-phospho-L-seryl-[protein] + ADP + H(+)</text>
        <dbReference type="Rhea" id="RHEA:17989"/>
        <dbReference type="Rhea" id="RHEA-COMP:9863"/>
        <dbReference type="Rhea" id="RHEA-COMP:11604"/>
        <dbReference type="ChEBI" id="CHEBI:15378"/>
        <dbReference type="ChEBI" id="CHEBI:29999"/>
        <dbReference type="ChEBI" id="CHEBI:30616"/>
        <dbReference type="ChEBI" id="CHEBI:83421"/>
        <dbReference type="ChEBI" id="CHEBI:456216"/>
        <dbReference type="EC" id="2.7.11.1"/>
    </reaction>
</comment>
<keyword evidence="14 25" id="KW-0067">ATP-binding</keyword>
<dbReference type="FunFam" id="1.10.510.10:FF:000030">
    <property type="entry name" value="Serine/threonine-protein kinase TAO2, putative"/>
    <property type="match status" value="1"/>
</dbReference>
<dbReference type="InterPro" id="IPR011011">
    <property type="entry name" value="Znf_FYVE_PHD"/>
</dbReference>
<dbReference type="STRING" id="126957.T1J5D9"/>
<dbReference type="GO" id="GO:0004674">
    <property type="term" value="F:protein serine/threonine kinase activity"/>
    <property type="evidence" value="ECO:0007669"/>
    <property type="project" value="UniProtKB-KW"/>
</dbReference>
<keyword evidence="10 25" id="KW-0547">Nucleotide-binding</keyword>
<dbReference type="EC" id="3.1.3.95" evidence="6"/>
<evidence type="ECO:0000256" key="18">
    <source>
        <dbReference type="ARBA" id="ARBA00023274"/>
    </source>
</evidence>
<dbReference type="PROSITE" id="PS50011">
    <property type="entry name" value="PROTEIN_KINASE_DOM"/>
    <property type="match status" value="1"/>
</dbReference>
<dbReference type="InterPro" id="IPR044076">
    <property type="entry name" value="Ribosomal_P2"/>
</dbReference>
<dbReference type="PROSITE" id="PS00383">
    <property type="entry name" value="TYR_PHOSPHATASE_1"/>
    <property type="match status" value="1"/>
</dbReference>
<dbReference type="Pfam" id="PF00169">
    <property type="entry name" value="PH"/>
    <property type="match status" value="1"/>
</dbReference>
<keyword evidence="11 24" id="KW-0863">Zinc-finger</keyword>
<dbReference type="PROSITE" id="PS00107">
    <property type="entry name" value="PROTEIN_KINASE_ATP"/>
    <property type="match status" value="1"/>
</dbReference>
<feature type="domain" description="FYVE-type" evidence="30">
    <location>
        <begin position="2195"/>
        <end position="2245"/>
    </location>
</feature>
<dbReference type="SUPFAM" id="SSF57903">
    <property type="entry name" value="FYVE/PHD zinc finger"/>
    <property type="match status" value="1"/>
</dbReference>
<dbReference type="GO" id="GO:0002182">
    <property type="term" value="P:cytoplasmic translational elongation"/>
    <property type="evidence" value="ECO:0007669"/>
    <property type="project" value="InterPro"/>
</dbReference>
<comment type="similarity">
    <text evidence="2">Belongs to the eukaryotic ribosomal protein P1/P2 family.</text>
</comment>
<evidence type="ECO:0000256" key="8">
    <source>
        <dbReference type="ARBA" id="ARBA00022679"/>
    </source>
</evidence>
<dbReference type="eggNOG" id="KOG3449">
    <property type="taxonomic scope" value="Eukaryota"/>
</dbReference>
<dbReference type="InterPro" id="IPR017455">
    <property type="entry name" value="Znf_FYVE-rel"/>
</dbReference>
<feature type="region of interest" description="Disordered" evidence="27">
    <location>
        <begin position="2901"/>
        <end position="2920"/>
    </location>
</feature>
<feature type="region of interest" description="Disordered" evidence="27">
    <location>
        <begin position="1790"/>
        <end position="1829"/>
    </location>
</feature>
<evidence type="ECO:0000256" key="4">
    <source>
        <dbReference type="ARBA" id="ARBA00008874"/>
    </source>
</evidence>
<dbReference type="Pfam" id="PF00428">
    <property type="entry name" value="Ribosomal_60s"/>
    <property type="match status" value="1"/>
</dbReference>
<keyword evidence="13" id="KW-0862">Zinc</keyword>
<dbReference type="EnsemblMetazoa" id="SMAR008838-RA">
    <property type="protein sequence ID" value="SMAR008838-PA"/>
    <property type="gene ID" value="SMAR008838"/>
</dbReference>
<evidence type="ECO:0000256" key="7">
    <source>
        <dbReference type="ARBA" id="ARBA00022527"/>
    </source>
</evidence>
<keyword evidence="18" id="KW-0687">Ribonucleoprotein</keyword>
<dbReference type="GO" id="GO:0005524">
    <property type="term" value="F:ATP binding"/>
    <property type="evidence" value="ECO:0007669"/>
    <property type="project" value="UniProtKB-UniRule"/>
</dbReference>
<evidence type="ECO:0000256" key="20">
    <source>
        <dbReference type="ARBA" id="ARBA00035301"/>
    </source>
</evidence>
<feature type="coiled-coil region" evidence="26">
    <location>
        <begin position="442"/>
        <end position="638"/>
    </location>
</feature>
<evidence type="ECO:0000256" key="22">
    <source>
        <dbReference type="ARBA" id="ARBA00047899"/>
    </source>
</evidence>
<evidence type="ECO:0000256" key="15">
    <source>
        <dbReference type="ARBA" id="ARBA00022980"/>
    </source>
</evidence>
<evidence type="ECO:0000256" key="23">
    <source>
        <dbReference type="ARBA" id="ARBA00048679"/>
    </source>
</evidence>
<dbReference type="InterPro" id="IPR000719">
    <property type="entry name" value="Prot_kinase_dom"/>
</dbReference>
<dbReference type="InterPro" id="IPR057836">
    <property type="entry name" value="EF-hand_SWAP70_N"/>
</dbReference>
<dbReference type="InterPro" id="IPR010569">
    <property type="entry name" value="Myotubularin-like_Pase_dom"/>
</dbReference>
<comment type="function">
    <text evidence="1">Plays an important role in the elongation step of protein synthesis.</text>
</comment>
<feature type="compositionally biased region" description="Polar residues" evidence="27">
    <location>
        <begin position="1815"/>
        <end position="1829"/>
    </location>
</feature>
<dbReference type="InterPro" id="IPR001849">
    <property type="entry name" value="PH_domain"/>
</dbReference>
<dbReference type="PANTHER" id="PTHR47167:SF4">
    <property type="entry name" value="SERINE_THREONINE-PROTEIN KINASE TAO"/>
    <property type="match status" value="1"/>
</dbReference>
<evidence type="ECO:0000256" key="5">
    <source>
        <dbReference type="ARBA" id="ARBA00012513"/>
    </source>
</evidence>
<evidence type="ECO:0000256" key="27">
    <source>
        <dbReference type="SAM" id="MobiDB-lite"/>
    </source>
</evidence>
<keyword evidence="33" id="KW-1185">Reference proteome</keyword>
<dbReference type="InterPro" id="IPR046978">
    <property type="entry name" value="MTMR4_FYVE"/>
</dbReference>
<dbReference type="EC" id="2.7.11.1" evidence="5"/>
<accession>T1J5D9</accession>
<feature type="binding site" evidence="25">
    <location>
        <position position="2311"/>
    </location>
    <ligand>
        <name>ATP</name>
        <dbReference type="ChEBI" id="CHEBI:30616"/>
    </ligand>
</feature>
<keyword evidence="8" id="KW-0808">Transferase</keyword>
<keyword evidence="16 26" id="KW-0175">Coiled coil</keyword>
<feature type="coiled-coil region" evidence="26">
    <location>
        <begin position="2687"/>
        <end position="2747"/>
    </location>
</feature>
<evidence type="ECO:0000313" key="33">
    <source>
        <dbReference type="Proteomes" id="UP000014500"/>
    </source>
</evidence>
<dbReference type="InterPro" id="IPR011993">
    <property type="entry name" value="PH-like_dom_sf"/>
</dbReference>
<evidence type="ECO:0000256" key="9">
    <source>
        <dbReference type="ARBA" id="ARBA00022723"/>
    </source>
</evidence>
<dbReference type="eggNOG" id="KOG4471">
    <property type="taxonomic scope" value="Eukaryota"/>
</dbReference>
<feature type="domain" description="Protein kinase" evidence="29">
    <location>
        <begin position="2281"/>
        <end position="2534"/>
    </location>
</feature>
<keyword evidence="12" id="KW-0418">Kinase</keyword>
<evidence type="ECO:0000259" key="30">
    <source>
        <dbReference type="PROSITE" id="PS50178"/>
    </source>
</evidence>
<dbReference type="Proteomes" id="UP000014500">
    <property type="component" value="Unassembled WGS sequence"/>
</dbReference>
<keyword evidence="15" id="KW-0689">Ribosomal protein</keyword>
<dbReference type="GO" id="GO:0022625">
    <property type="term" value="C:cytosolic large ribosomal subunit"/>
    <property type="evidence" value="ECO:0007669"/>
    <property type="project" value="InterPro"/>
</dbReference>
<feature type="domain" description="Myotubularin phosphatase" evidence="31">
    <location>
        <begin position="1329"/>
        <end position="1739"/>
    </location>
</feature>
<evidence type="ECO:0000256" key="24">
    <source>
        <dbReference type="PROSITE-ProRule" id="PRU00091"/>
    </source>
</evidence>
<dbReference type="EMBL" id="JH431859">
    <property type="status" value="NOT_ANNOTATED_CDS"/>
    <property type="molecule type" value="Genomic_DNA"/>
</dbReference>
<reference evidence="33" key="1">
    <citation type="submission" date="2011-05" db="EMBL/GenBank/DDBJ databases">
        <authorList>
            <person name="Richards S.R."/>
            <person name="Qu J."/>
            <person name="Jiang H."/>
            <person name="Jhangiani S.N."/>
            <person name="Agravi P."/>
            <person name="Goodspeed R."/>
            <person name="Gross S."/>
            <person name="Mandapat C."/>
            <person name="Jackson L."/>
            <person name="Mathew T."/>
            <person name="Pu L."/>
            <person name="Thornton R."/>
            <person name="Saada N."/>
            <person name="Wilczek-Boney K.B."/>
            <person name="Lee S."/>
            <person name="Kovar C."/>
            <person name="Wu Y."/>
            <person name="Scherer S.E."/>
            <person name="Worley K.C."/>
            <person name="Muzny D.M."/>
            <person name="Gibbs R."/>
        </authorList>
    </citation>
    <scope>NUCLEOTIDE SEQUENCE</scope>
    <source>
        <strain evidence="33">Brora</strain>
    </source>
</reference>
<reference evidence="32" key="2">
    <citation type="submission" date="2015-02" db="UniProtKB">
        <authorList>
            <consortium name="EnsemblMetazoa"/>
        </authorList>
    </citation>
    <scope>IDENTIFICATION</scope>
</reference>
<dbReference type="InterPro" id="IPR013083">
    <property type="entry name" value="Znf_RING/FYVE/PHD"/>
</dbReference>
<dbReference type="PROSITE" id="PS50178">
    <property type="entry name" value="ZF_FYVE"/>
    <property type="match status" value="1"/>
</dbReference>
<dbReference type="GO" id="GO:0008270">
    <property type="term" value="F:zinc ion binding"/>
    <property type="evidence" value="ECO:0007669"/>
    <property type="project" value="UniProtKB-KW"/>
</dbReference>
<dbReference type="eggNOG" id="KOG0577">
    <property type="taxonomic scope" value="Eukaryota"/>
</dbReference>
<dbReference type="SUPFAM" id="SSF52799">
    <property type="entry name" value="(Phosphotyrosine protein) phosphatases II"/>
    <property type="match status" value="1"/>
</dbReference>
<dbReference type="Pfam" id="PF25530">
    <property type="entry name" value="EF-hand_SWAP70_N"/>
    <property type="match status" value="1"/>
</dbReference>
<dbReference type="InterPro" id="IPR038716">
    <property type="entry name" value="P1/P2_N_sf"/>
</dbReference>
<dbReference type="InterPro" id="IPR051234">
    <property type="entry name" value="TAO_STE20_kinase"/>
</dbReference>
<evidence type="ECO:0000256" key="3">
    <source>
        <dbReference type="ARBA" id="ARBA00007471"/>
    </source>
</evidence>
<evidence type="ECO:0000259" key="29">
    <source>
        <dbReference type="PROSITE" id="PS50011"/>
    </source>
</evidence>
<dbReference type="SUPFAM" id="SSF56112">
    <property type="entry name" value="Protein kinase-like (PK-like)"/>
    <property type="match status" value="1"/>
</dbReference>
<dbReference type="GO" id="GO:0003735">
    <property type="term" value="F:structural constituent of ribosome"/>
    <property type="evidence" value="ECO:0007669"/>
    <property type="project" value="InterPro"/>
</dbReference>
<dbReference type="Pfam" id="PF01363">
    <property type="entry name" value="FYVE"/>
    <property type="match status" value="1"/>
</dbReference>
<dbReference type="CDD" id="cd15733">
    <property type="entry name" value="FYVE_MTMR4"/>
    <property type="match status" value="1"/>
</dbReference>
<dbReference type="InterPro" id="IPR016130">
    <property type="entry name" value="Tyr_Pase_AS"/>
</dbReference>
<evidence type="ECO:0000256" key="11">
    <source>
        <dbReference type="ARBA" id="ARBA00022771"/>
    </source>
</evidence>
<sequence length="3150" mass="361795">IFLVMRYLAAYLLANLGGNKSPSAEDIEKILSSVGIESEKDKVQKIVGELSGKNVQQLIDEGRMKLATVPSGGAVSAAPAAAGGAPAASAAPAEKKKEEEKKGRRFWHNMASLAADVTNSLWHAFNSFDEPKSGRVSKSKLTVLTANLGTVLRCLNVEKGIQDYRSTSSLNFPDFLYYLNKELFAVTSNNLSSDLQDVQRYRELVDEMCWLVCRKHLLSRDKKVLPDACVYQLFRIFCSLAELVACPEQITKVVMPADEVAFVAKSFVLAFGHNWDKTDFDQIGLAIPTFRFPVFLALLETRYAQNVETAALIEAVQELYDAFIKDVIKKGSLSKRGQLIPLWKEGWFVLQPNVLTYYSSRTEKERRREIPINSKCAIETIPEMPNTRSNRFSIICQDKCYEFNAADQKTKLQWILALQTAIEYSGLKESYQKRLAVKRKIDREIDVQRKQEEDEKQQLQQQQLEKQKAELESERLARLAAEYHAQEQAKLREEEAKQLKELEEGKKELESLLTKERQAKRDEEIVRNLQARVLREEWDKREELERLRDEQNLLLDRERSKSEGLEMKTNENEEKLENALGKLQLLEDEKKKLDNQLKDTKFKLAVAVRDIDHLENKLKEAQDKIIAAERAKEVLEAKLKVREKSLIPVFVKNSSSSRLVSPTDVRKKNYQSFSNQEINKLHRTTTEDDPEELKTNKENGLGKLNSAKLGYTLQSTLRDVKTEELFAEVELLSQAFERIVDRKNHVILNLTEDIRNAEEQHRMSVSGHLEQINKFIEIQTERINVLEKDFNGTKTDLFDDFGSQLNKMVKNHEANMENTADLKFALDNLYLGVENEYRSEFRSRVDEIKNRNADERQLLRNELEHQMEQIWQQMQLTLSDYNDSTEERRKAYNFLSEKDDKNGKMINQQMELIDNNSDIISNLKLKIADRMDEHKKNSESLIEDCERMRSQYMSLKTHLKKVERHHKDLLVLLANMTNSVIKKIQDLVGQAEKIIRLGDLCTKHESENEKIVPFPQLTLTEEEREQLEASERAPFDEPLASLLNNYKGLENFWRRYNKVELDKLCLEKEQAVLVAENQRLCHMLRQYLENITVHDQTISRPENTLLMVNTEIKLQQFLTMNESENTLQPQFWMLLIYYSKLQFQCMTKLLIIKNFDTKLNIMEHESDQELNSLSSIVKIHANEIFPKKEPCVDSPSLTVTFPLLHGEYVCYLGNTSDGVIAISNYRLFIHINETFFNIPLGLIEQVEIREIFYLFVHCKDARSVKCTFINNDQCLEWYKRLLAATASPKKLEDLFAFAFYLWCSEESRMDLHLILSSDGRDDDNINSNNISCSNLRIEVERMGFNSRVWKICENNRDHMLCPTYPKTFIVPAAIRNEVLENVAKFRSSRRIPVIVWRHQKNGCVLARCSQPEVGWFGRRDSSDEEMIMAIAKACSLDTGPVLSGSVESSTTIDDSPATEECASLEQDVLVDDGPKMLILDARSYAAAVANRAKGGGCECPEYYPNCEIQFMSLANIHSIRKSFHSLRTLCSSSADHSDWYSMLEGTKWLSHISGLLRSALIAVNAIDRECRPVLVHCSDGWDRTPQIVALAELMLDPYYRTIEGFQVLVEREWLDFGHKFGDRCGHGLQAEDPNERCPVFLQWLDCVHQLMKQFPCVFEFNEAFLVKLVQHTYSCLFGTFLCNNSQERESQHLWRRTYSVWAFFKVNHSRFRNFLYLNKEQVLRPSCHVRDLRFWSALYAPSHATAEEVAPAPTFEQNSSDAMSKLNHRDASLNRTRSFNDLISFGDHAPSLRQRRSSDPSVIDSCKRNFDGESDSTNKTTTLSPEDLTLTKTTLIPSLTNGCSSSDIDDSDESGNEDAKMNLSLTLQSPEPCIRPEVAVSTCESSTDTIVGEVSGQRVETPTVHTAARCRSSCSVNGFAVSNISNDGGCRTREKCHELLSLRHHVSSVSTSTTDISDSHVFNSNNASGVRDFGSGLKPGLNGQSHASVWSRFLPCARCYYNVNGKKLPFFDHSSSATFPLEMGAASSAATCRPSVVISCRNSVASTPLHSRTPSSGFPATPNDERSIDCAVTRSSAFVTNTTTSANVARKLDMDGLTMFKDDVQQRLYQIDVAGTCKIRALQRELEATQRMLYNHVIQKCSGGPQVNQEVADEVASLPDSVGSEHLSLGHDSNSDVSWEQVDEHDTHPTLWVPDHAVTRCMGCEIEFWLGCRRHHCRSCGKIFCSDCSNQMTPIPNEQLYHPVRKRGTQHLSMPSLPRAGSLKDPDIAELFDREDPEKIFVDLREIGHGSFGAVYYARNVITKEIVAIKKMSYTGKQSVEKWQDIIKEIRFLHQLKHRNTIDYKGCYLKEHTAWLVMEYCLGSASDIIEVHKKPLREEEIAAICQDVLQGLEYLHSMGKIHRDVKAGNILLTENGTVKLADFGSASIVCPANSFVGTPYWMAPEVILAMDEGQYDGKVDVWSLGITVIELAERKPPYFNMNAMSALYHIAQNDSPVISSGDWSDTLRHFVESCLQKSPADRPTACQLLNHQLIARTRPPHVIIDLIHRTKAAVRELDNLNYRKMKKILMIESYENETSACEVEVESTEDDQAGGDSSKSNSITSTQSIQSGGVSASSQSSSTNSLPPADDLQCYPPSIRQRVARHSSSGLSVGDGATNNFATIRTTSIVTKQQKEHLQESEMNEQMSGYKRMRRQHQKLLIQLEEKCRQEMEEHKQKLDKEYENLLQQFSKELEKLQTKHQQELERKLKHNLACERKLTKQIQQQQEQEMKGFQIQQKKDYKLNRDRMKKELSDDTTPKKQRDDTLRSHKENIQQMQAAEGHRLHREHKQYLELEIRKFRRRKLLQYHQLEQDLLREELNKRQGQLDHAHTTLLHHHELTQDLEYRQQRAVHQLREEQIRKQHQTELANQQEYTQRAERELNKKHALEVKQQPKSLKQKELQIRKQFRDTCKIQTRQYKALKNQILQSTPKEDQKSVNKRLKEEQMRKLAILGEQYEQRIAEMLQKQSIRLDESQEIEARHLREQLQQELELLMAFQSKIKMQTEAQRNRERRELEERVSVRRALLEHKMEEEIQQFQHERSERIRLLHERQAREIEDFDRESARLGFSAMAIAEASQESFPDDETSFTGSMLSLAHSNSSSSFSHTSL</sequence>
<feature type="region of interest" description="Disordered" evidence="27">
    <location>
        <begin position="3118"/>
        <end position="3150"/>
    </location>
</feature>
<feature type="compositionally biased region" description="Polar residues" evidence="27">
    <location>
        <begin position="2906"/>
        <end position="2915"/>
    </location>
</feature>
<evidence type="ECO:0000256" key="19">
    <source>
        <dbReference type="ARBA" id="ARBA00032571"/>
    </source>
</evidence>
<evidence type="ECO:0000313" key="32">
    <source>
        <dbReference type="EnsemblMetazoa" id="SMAR008838-PA"/>
    </source>
</evidence>
<dbReference type="SMART" id="SM00220">
    <property type="entry name" value="S_TKc"/>
    <property type="match status" value="1"/>
</dbReference>
<keyword evidence="7" id="KW-0723">Serine/threonine-protein kinase</keyword>
<dbReference type="FunFam" id="3.30.200.20:FF:000029">
    <property type="entry name" value="Serine/threonine-protein kinase TAO2, putative"/>
    <property type="match status" value="1"/>
</dbReference>
<dbReference type="Pfam" id="PF06602">
    <property type="entry name" value="Myotub-related"/>
    <property type="match status" value="1"/>
</dbReference>